<dbReference type="GO" id="GO:0046677">
    <property type="term" value="P:response to antibiotic"/>
    <property type="evidence" value="ECO:0007669"/>
    <property type="project" value="UniProtKB-KW"/>
</dbReference>
<dbReference type="CDD" id="cd08349">
    <property type="entry name" value="BLMA_like"/>
    <property type="match status" value="1"/>
</dbReference>
<dbReference type="InterPro" id="IPR004360">
    <property type="entry name" value="Glyas_Fos-R_dOase_dom"/>
</dbReference>
<accession>A0AB36JX53</accession>
<comment type="similarity">
    <text evidence="1">Belongs to the bleomycin resistance protein family.</text>
</comment>
<keyword evidence="3" id="KW-0046">Antibiotic resistance</keyword>
<name>A0AB36JX53_9GAMM</name>
<feature type="domain" description="VOC" evidence="4">
    <location>
        <begin position="4"/>
        <end position="133"/>
    </location>
</feature>
<dbReference type="Gene3D" id="3.10.180.10">
    <property type="entry name" value="2,3-Dihydroxybiphenyl 1,2-Dioxygenase, domain 1"/>
    <property type="match status" value="1"/>
</dbReference>
<dbReference type="InterPro" id="IPR037523">
    <property type="entry name" value="VOC_core"/>
</dbReference>
<dbReference type="AlphaFoldDB" id="A0AB36JX53"/>
<comment type="caution">
    <text evidence="5">The sequence shown here is derived from an EMBL/GenBank/DDBJ whole genome shotgun (WGS) entry which is preliminary data.</text>
</comment>
<dbReference type="EMBL" id="MUEO01000088">
    <property type="protein sequence ID" value="OOE39568.1"/>
    <property type="molecule type" value="Genomic_DNA"/>
</dbReference>
<evidence type="ECO:0000313" key="5">
    <source>
        <dbReference type="EMBL" id="OOE39568.1"/>
    </source>
</evidence>
<protein>
    <recommendedName>
        <fullName evidence="2">Bleomycin resistance protein</fullName>
    </recommendedName>
</protein>
<dbReference type="InterPro" id="IPR029068">
    <property type="entry name" value="Glyas_Bleomycin-R_OHBP_Dase"/>
</dbReference>
<dbReference type="Pfam" id="PF00903">
    <property type="entry name" value="Glyoxalase"/>
    <property type="match status" value="1"/>
</dbReference>
<evidence type="ECO:0000256" key="1">
    <source>
        <dbReference type="ARBA" id="ARBA00011051"/>
    </source>
</evidence>
<gene>
    <name evidence="5" type="ORF">BZG09_16780</name>
</gene>
<evidence type="ECO:0000256" key="3">
    <source>
        <dbReference type="ARBA" id="ARBA00023251"/>
    </source>
</evidence>
<dbReference type="Proteomes" id="UP000188726">
    <property type="component" value="Unassembled WGS sequence"/>
</dbReference>
<dbReference type="PROSITE" id="PS51819">
    <property type="entry name" value="VOC"/>
    <property type="match status" value="1"/>
</dbReference>
<evidence type="ECO:0000313" key="6">
    <source>
        <dbReference type="Proteomes" id="UP000188726"/>
    </source>
</evidence>
<dbReference type="InterPro" id="IPR000335">
    <property type="entry name" value="Bleomycin-R"/>
</dbReference>
<evidence type="ECO:0000256" key="2">
    <source>
        <dbReference type="ARBA" id="ARBA00021572"/>
    </source>
</evidence>
<proteinExistence type="inferred from homology"/>
<sequence length="172" mass="20277">MEEYWNPMVPELTVSDFERSLHFYQDLLGFKIRNQRTTPKFAYLEYEKVHIMIEQMHDAGWEPGALVYPLGRGVNFQIELSDISPVLERLVASETPLFQEPQENWYDEGTVICVQREFLVQDPDGYLSPSVRIVVQILNRPKIQQWRANGGHYAEIFRRKKSRYPQEIVATE</sequence>
<dbReference type="SUPFAM" id="SSF54593">
    <property type="entry name" value="Glyoxalase/Bleomycin resistance protein/Dihydroxybiphenyl dioxygenase"/>
    <property type="match status" value="1"/>
</dbReference>
<evidence type="ECO:0000259" key="4">
    <source>
        <dbReference type="PROSITE" id="PS51819"/>
    </source>
</evidence>
<organism evidence="5 6">
    <name type="scientific">Salinivibrio kushneri</name>
    <dbReference type="NCBI Taxonomy" id="1908198"/>
    <lineage>
        <taxon>Bacteria</taxon>
        <taxon>Pseudomonadati</taxon>
        <taxon>Pseudomonadota</taxon>
        <taxon>Gammaproteobacteria</taxon>
        <taxon>Vibrionales</taxon>
        <taxon>Vibrionaceae</taxon>
        <taxon>Salinivibrio</taxon>
    </lineage>
</organism>
<reference evidence="5 6" key="1">
    <citation type="journal article" date="2017" name="Genome Announc.">
        <title>Draft Genome Sequences of Salinivibrio proteolyticus, Salinivibrio sharmensis, Salinivibrio siamensis, Salinivibrio costicola subsp. alcaliphilus, Salinivibrio costicola subsp. vallismortis, and 29 New Isolates Belonging to the Genus Salinivibrio.</title>
        <authorList>
            <person name="Lopez-Hermoso C."/>
            <person name="de la Haba R.R."/>
            <person name="Sanchez-Porro C."/>
            <person name="Bayliss S.C."/>
            <person name="Feil E.J."/>
            <person name="Ventosa A."/>
        </authorList>
    </citation>
    <scope>NUCLEOTIDE SEQUENCE [LARGE SCALE GENOMIC DNA]</scope>
    <source>
        <strain evidence="5 6">IC202</strain>
    </source>
</reference>